<dbReference type="Proteomes" id="UP001280581">
    <property type="component" value="Unassembled WGS sequence"/>
</dbReference>
<keyword evidence="2" id="KW-1185">Reference proteome</keyword>
<protein>
    <submittedName>
        <fullName evidence="1">Uncharacterized protein</fullName>
    </submittedName>
</protein>
<proteinExistence type="predicted"/>
<evidence type="ECO:0000313" key="1">
    <source>
        <dbReference type="EMBL" id="KAK3215129.1"/>
    </source>
</evidence>
<reference evidence="1 2" key="1">
    <citation type="submission" date="2021-02" db="EMBL/GenBank/DDBJ databases">
        <title>Genome assembly of Pseudopithomyces chartarum.</title>
        <authorList>
            <person name="Jauregui R."/>
            <person name="Singh J."/>
            <person name="Voisey C."/>
        </authorList>
    </citation>
    <scope>NUCLEOTIDE SEQUENCE [LARGE SCALE GENOMIC DNA]</scope>
    <source>
        <strain evidence="1 2">AGR01</strain>
    </source>
</reference>
<dbReference type="AlphaFoldDB" id="A0AAN6M5R9"/>
<evidence type="ECO:0000313" key="2">
    <source>
        <dbReference type="Proteomes" id="UP001280581"/>
    </source>
</evidence>
<dbReference type="EMBL" id="WVTA01000003">
    <property type="protein sequence ID" value="KAK3215129.1"/>
    <property type="molecule type" value="Genomic_DNA"/>
</dbReference>
<name>A0AAN6M5R9_9PLEO</name>
<comment type="caution">
    <text evidence="1">The sequence shown here is derived from an EMBL/GenBank/DDBJ whole genome shotgun (WGS) entry which is preliminary data.</text>
</comment>
<sequence>MAPSTKRVETRLINRNNIEVALRAEKTNNTAVFERLLVNNITPQKVAYASAKRDGSMDKDQVWKEGNPRPWMNKEQSPFFKIDIGAEGDMRGLKNILQSDLKHSVSDHWVPGTGDSTRDYEQAQMLVDNIDKPYFRSQGFVCRLPSPELLDRATIKTSKVETAETPEVSNGQLTVSVLQHDHLVSVEHSSGHWSCVTVLGGEMIWIIWPDTPHNISTTRQIYEDKKQNTGNPMLDLETAADKLQHGIMWGQKPGDSLVVPPFHIIAGLATKTTVLVEYSRMRFNDFLRSLEPSHIALAHSYYNSEVLGAAMRFLHGNGLVDIITKILNNQFKANDAVDFLHDQNGKSMISTLVRKWDSIKDIIQCFLSEDNKKELQYAWTGFLTQVMGKFGHRCVICNYWVADQEEMEAHVLNEHYPGESIPATGPVNVDSHFGQNNPRDAGIITVAHDPINLPTGGDSQANTAVATNMGPLTLHSPCEVVQPNQQIGNVGESIPEASQSAAPFGSGMFEFGTHLDDLQLEETDADQQGGAFGDAAEEAVGGGIASGQALEDTPEVSEAFFWDFLGEHAFQGPLFNESNNENNGNGMD</sequence>
<accession>A0AAN6M5R9</accession>
<organism evidence="1 2">
    <name type="scientific">Pseudopithomyces chartarum</name>
    <dbReference type="NCBI Taxonomy" id="1892770"/>
    <lineage>
        <taxon>Eukaryota</taxon>
        <taxon>Fungi</taxon>
        <taxon>Dikarya</taxon>
        <taxon>Ascomycota</taxon>
        <taxon>Pezizomycotina</taxon>
        <taxon>Dothideomycetes</taxon>
        <taxon>Pleosporomycetidae</taxon>
        <taxon>Pleosporales</taxon>
        <taxon>Massarineae</taxon>
        <taxon>Didymosphaeriaceae</taxon>
        <taxon>Pseudopithomyces</taxon>
    </lineage>
</organism>
<gene>
    <name evidence="1" type="ORF">GRF29_19g2366520</name>
</gene>